<feature type="region of interest" description="Disordered" evidence="1">
    <location>
        <begin position="683"/>
        <end position="702"/>
    </location>
</feature>
<feature type="compositionally biased region" description="Low complexity" evidence="1">
    <location>
        <begin position="150"/>
        <end position="161"/>
    </location>
</feature>
<feature type="region of interest" description="Disordered" evidence="1">
    <location>
        <begin position="1"/>
        <end position="76"/>
    </location>
</feature>
<sequence>MPIFQYLDPGRSNDPWSDDHSSGQETQCQTIASWECSQNTSSGVPLSASGKYLHPEGPSPSDVYDADDRGNSLRRSKNAGDLKWNFHRSADASHDLTPFTPEKYYAMRDQLIESISAGSQLPSSDQKLASPADIERPRSALHSGDFREGSSQNQSRQQPSQSPLPNFSYDVYHSPLSSSPTTPWFSTPVFPASVERQSSSLLATTPVARSRAPSLGSFSSSYILKAPTSPLVHQANITDFDYPPRPEHVGHIGFSDNKATRRRTLPPETFRDMQIPETTHGRGARLPPDPSMREWNSAMAHQFQPPKRSLTCGYSLQLASSVQTANSRSRRPSIGSEVSSRALAPMVGSYEESILRGRMSTNPSKPLDFTAQIGVLGKGKCKGSLKCPPHVTIPFPAVFYSYPTSGCGRSIADDSPSPYVGMIDLDSSLPKDTSSDNRRRKHHHHQSPGGIYNDQHLNSPLETRSNEKELLRMLEKRHRRAESPKSPPGGSYRIPQQGQLQVIIKNPNKTAVKLFLVPYDLTDMEPGTKTFIRQRSYSAGPTIDMPLSARKNYGTDRPEASLNVSEDPKDKPILRYLIHLNICCPSKGRFYLYSTIRVVFANRVPDGKEKLRNEIQFPYPRYSPYRASREAHHAHLNTVGEKRLRKSTPGHLTNIELNGSSEMSHPGCSSYFGCSPSTRHAASTRESSALRGGEDCHARESSTHPLQAYPLSGISQISPCADLPEKRQTKSGLYSKLHKGENGYVGYPSNGIDIGDSLLAQRLRGLDVHRHRHFQQHYESDADATIRLCPTQHDQSYR</sequence>
<dbReference type="GeneID" id="37079977"/>
<reference evidence="3 4" key="1">
    <citation type="submission" date="2016-12" db="EMBL/GenBank/DDBJ databases">
        <title>The genomes of Aspergillus section Nigri reveals drivers in fungal speciation.</title>
        <authorList>
            <consortium name="DOE Joint Genome Institute"/>
            <person name="Vesth T.C."/>
            <person name="Nybo J."/>
            <person name="Theobald S."/>
            <person name="Brandl J."/>
            <person name="Frisvad J.C."/>
            <person name="Nielsen K.F."/>
            <person name="Lyhne E.K."/>
            <person name="Kogle M.E."/>
            <person name="Kuo A."/>
            <person name="Riley R."/>
            <person name="Clum A."/>
            <person name="Nolan M."/>
            <person name="Lipzen A."/>
            <person name="Salamov A."/>
            <person name="Henrissat B."/>
            <person name="Wiebenga A."/>
            <person name="De Vries R.P."/>
            <person name="Grigoriev I.V."/>
            <person name="Mortensen U.H."/>
            <person name="Andersen M.R."/>
            <person name="Baker S.E."/>
        </authorList>
    </citation>
    <scope>NUCLEOTIDE SEQUENCE [LARGE SCALE GENOMIC DNA]</scope>
    <source>
        <strain evidence="3 4">JOP 1030-1</strain>
    </source>
</reference>
<evidence type="ECO:0000256" key="1">
    <source>
        <dbReference type="SAM" id="MobiDB-lite"/>
    </source>
</evidence>
<proteinExistence type="predicted"/>
<feature type="compositionally biased region" description="Basic and acidic residues" evidence="1">
    <location>
        <begin position="692"/>
        <end position="702"/>
    </location>
</feature>
<keyword evidence="4" id="KW-1185">Reference proteome</keyword>
<feature type="region of interest" description="Disordered" evidence="1">
    <location>
        <begin position="475"/>
        <end position="494"/>
    </location>
</feature>
<dbReference type="EMBL" id="KZ821221">
    <property type="protein sequence ID" value="PYH48447.1"/>
    <property type="molecule type" value="Genomic_DNA"/>
</dbReference>
<dbReference type="Pfam" id="PF13915">
    <property type="entry name" value="DUF4210"/>
    <property type="match status" value="1"/>
</dbReference>
<dbReference type="InterPro" id="IPR051506">
    <property type="entry name" value="ATOS_Transcription_Regulators"/>
</dbReference>
<dbReference type="Pfam" id="PF13889">
    <property type="entry name" value="Chromosome_seg"/>
    <property type="match status" value="1"/>
</dbReference>
<dbReference type="InterPro" id="IPR025261">
    <property type="entry name" value="Atos-like_cons_dom"/>
</dbReference>
<feature type="region of interest" description="Disordered" evidence="1">
    <location>
        <begin position="418"/>
        <end position="460"/>
    </location>
</feature>
<dbReference type="SMART" id="SM01177">
    <property type="entry name" value="DUF4210"/>
    <property type="match status" value="1"/>
</dbReference>
<dbReference type="RefSeq" id="XP_025434429.1">
    <property type="nucleotide sequence ID" value="XM_025578748.1"/>
</dbReference>
<feature type="region of interest" description="Disordered" evidence="1">
    <location>
        <begin position="141"/>
        <end position="171"/>
    </location>
</feature>
<dbReference type="AlphaFoldDB" id="A0A318ZNA0"/>
<dbReference type="Proteomes" id="UP000248349">
    <property type="component" value="Unassembled WGS sequence"/>
</dbReference>
<accession>A0A318ZNA0</accession>
<feature type="region of interest" description="Disordered" evidence="1">
    <location>
        <begin position="321"/>
        <end position="340"/>
    </location>
</feature>
<dbReference type="InterPro" id="IPR033473">
    <property type="entry name" value="Atos-like_C"/>
</dbReference>
<name>A0A318ZNA0_9EURO</name>
<feature type="domain" description="Atos-like conserved" evidence="2">
    <location>
        <begin position="346"/>
        <end position="420"/>
    </location>
</feature>
<dbReference type="STRING" id="1450539.A0A318ZNA0"/>
<dbReference type="OrthoDB" id="8625101at2759"/>
<evidence type="ECO:0000313" key="3">
    <source>
        <dbReference type="EMBL" id="PYH48447.1"/>
    </source>
</evidence>
<evidence type="ECO:0000259" key="2">
    <source>
        <dbReference type="SMART" id="SM01177"/>
    </source>
</evidence>
<gene>
    <name evidence="3" type="ORF">BP01DRAFT_405886</name>
</gene>
<evidence type="ECO:0000313" key="4">
    <source>
        <dbReference type="Proteomes" id="UP000248349"/>
    </source>
</evidence>
<dbReference type="PANTHER" id="PTHR13199:SF11">
    <property type="entry name" value="PROTEIN ATOSSA"/>
    <property type="match status" value="1"/>
</dbReference>
<feature type="compositionally biased region" description="Polar residues" evidence="1">
    <location>
        <begin position="23"/>
        <end position="44"/>
    </location>
</feature>
<organism evidence="3 4">
    <name type="scientific">Aspergillus saccharolyticus JOP 1030-1</name>
    <dbReference type="NCBI Taxonomy" id="1450539"/>
    <lineage>
        <taxon>Eukaryota</taxon>
        <taxon>Fungi</taxon>
        <taxon>Dikarya</taxon>
        <taxon>Ascomycota</taxon>
        <taxon>Pezizomycotina</taxon>
        <taxon>Eurotiomycetes</taxon>
        <taxon>Eurotiomycetidae</taxon>
        <taxon>Eurotiales</taxon>
        <taxon>Aspergillaceae</taxon>
        <taxon>Aspergillus</taxon>
        <taxon>Aspergillus subgen. Circumdati</taxon>
    </lineage>
</organism>
<dbReference type="PANTHER" id="PTHR13199">
    <property type="entry name" value="GH03947P"/>
    <property type="match status" value="1"/>
</dbReference>
<protein>
    <recommendedName>
        <fullName evidence="2">Atos-like conserved domain-containing protein</fullName>
    </recommendedName>
</protein>